<evidence type="ECO:0000313" key="2">
    <source>
        <dbReference type="Proteomes" id="UP000238479"/>
    </source>
</evidence>
<dbReference type="EMBL" id="PDCK01000045">
    <property type="protein sequence ID" value="PRQ21568.1"/>
    <property type="molecule type" value="Genomic_DNA"/>
</dbReference>
<organism evidence="1 2">
    <name type="scientific">Rosa chinensis</name>
    <name type="common">China rose</name>
    <dbReference type="NCBI Taxonomy" id="74649"/>
    <lineage>
        <taxon>Eukaryota</taxon>
        <taxon>Viridiplantae</taxon>
        <taxon>Streptophyta</taxon>
        <taxon>Embryophyta</taxon>
        <taxon>Tracheophyta</taxon>
        <taxon>Spermatophyta</taxon>
        <taxon>Magnoliopsida</taxon>
        <taxon>eudicotyledons</taxon>
        <taxon>Gunneridae</taxon>
        <taxon>Pentapetalae</taxon>
        <taxon>rosids</taxon>
        <taxon>fabids</taxon>
        <taxon>Rosales</taxon>
        <taxon>Rosaceae</taxon>
        <taxon>Rosoideae</taxon>
        <taxon>Rosoideae incertae sedis</taxon>
        <taxon>Rosa</taxon>
    </lineage>
</organism>
<accession>A0A2P6PI30</accession>
<protein>
    <submittedName>
        <fullName evidence="1">Uncharacterized protein</fullName>
    </submittedName>
</protein>
<dbReference type="AlphaFoldDB" id="A0A2P6PI30"/>
<comment type="caution">
    <text evidence="1">The sequence shown here is derived from an EMBL/GenBank/DDBJ whole genome shotgun (WGS) entry which is preliminary data.</text>
</comment>
<sequence length="64" mass="7378">MMEWASSQVASSPVHWINQVVTALFFSFVRLPYQELALESRSPHHWNQIEAVSVREELNRPLGA</sequence>
<keyword evidence="2" id="KW-1185">Reference proteome</keyword>
<proteinExistence type="predicted"/>
<gene>
    <name evidence="1" type="ORF">RchiOBHm_Chr7g0240661</name>
</gene>
<reference evidence="1 2" key="1">
    <citation type="journal article" date="2018" name="Nat. Genet.">
        <title>The Rosa genome provides new insights in the design of modern roses.</title>
        <authorList>
            <person name="Bendahmane M."/>
        </authorList>
    </citation>
    <scope>NUCLEOTIDE SEQUENCE [LARGE SCALE GENOMIC DNA]</scope>
    <source>
        <strain evidence="2">cv. Old Blush</strain>
    </source>
</reference>
<name>A0A2P6PI30_ROSCH</name>
<dbReference type="Proteomes" id="UP000238479">
    <property type="component" value="Chromosome 7"/>
</dbReference>
<dbReference type="Gramene" id="PRQ21568">
    <property type="protein sequence ID" value="PRQ21568"/>
    <property type="gene ID" value="RchiOBHm_Chr7g0240661"/>
</dbReference>
<evidence type="ECO:0000313" key="1">
    <source>
        <dbReference type="EMBL" id="PRQ21568.1"/>
    </source>
</evidence>